<organism evidence="2 3">
    <name type="scientific">Planifilum fulgidum</name>
    <dbReference type="NCBI Taxonomy" id="201973"/>
    <lineage>
        <taxon>Bacteria</taxon>
        <taxon>Bacillati</taxon>
        <taxon>Bacillota</taxon>
        <taxon>Bacilli</taxon>
        <taxon>Bacillales</taxon>
        <taxon>Thermoactinomycetaceae</taxon>
        <taxon>Planifilum</taxon>
    </lineage>
</organism>
<gene>
    <name evidence="2" type="ORF">SAMN04488025_108108</name>
</gene>
<name>A0A1I2MQ22_9BACL</name>
<proteinExistence type="predicted"/>
<dbReference type="OrthoDB" id="2373610at2"/>
<reference evidence="2 3" key="1">
    <citation type="submission" date="2016-10" db="EMBL/GenBank/DDBJ databases">
        <authorList>
            <person name="de Groot N.N."/>
        </authorList>
    </citation>
    <scope>NUCLEOTIDE SEQUENCE [LARGE SCALE GENOMIC DNA]</scope>
    <source>
        <strain evidence="2 3">DSM 44945</strain>
    </source>
</reference>
<dbReference type="PANTHER" id="PTHR39179:SF3">
    <property type="entry name" value="COTS-RELATED PROTEIN"/>
    <property type="match status" value="1"/>
</dbReference>
<dbReference type="GO" id="GO:0042601">
    <property type="term" value="C:endospore-forming forespore"/>
    <property type="evidence" value="ECO:0007669"/>
    <property type="project" value="TreeGrafter"/>
</dbReference>
<dbReference type="Pfam" id="PF01636">
    <property type="entry name" value="APH"/>
    <property type="match status" value="1"/>
</dbReference>
<feature type="domain" description="Aminoglycoside phosphotransferase" evidence="1">
    <location>
        <begin position="27"/>
        <end position="234"/>
    </location>
</feature>
<keyword evidence="3" id="KW-1185">Reference proteome</keyword>
<dbReference type="RefSeq" id="WP_092037137.1">
    <property type="nucleotide sequence ID" value="NZ_FOOK01000008.1"/>
</dbReference>
<keyword evidence="2" id="KW-0167">Capsid protein</keyword>
<dbReference type="InterPro" id="IPR011009">
    <property type="entry name" value="Kinase-like_dom_sf"/>
</dbReference>
<dbReference type="InterPro" id="IPR002575">
    <property type="entry name" value="Aminoglycoside_PTrfase"/>
</dbReference>
<evidence type="ECO:0000313" key="2">
    <source>
        <dbReference type="EMBL" id="SFF91577.1"/>
    </source>
</evidence>
<sequence length="313" mass="37519">MNPEYVPEWEQILGIPVNDFFPFRRIVRLITPAGDWVVKPVRDPVQLRWWMSVDRELRFRGFRSMPPIYTDGSRWLITPMIDGFPVSYRDRNQVRKAARLLALFHRLGRGLATPPFHRKRHPFLHRLDARLSEFARLLKTCEGMEGEIGELIRQYGRQYYRYGMEARKQIAEYPLSLLFEREWRGRFVVHQDLASHNWLLDRRGKLWLIDFETADYDWQLGDLWQLLSRVLPEQNWNSSVWHEVIAVYGEIRPLSSMELSILRKLLGFPNEFFRESLGVVKGRRGYHPEVVIPYLKRIAEATGRWRRFLRTIR</sequence>
<dbReference type="Proteomes" id="UP000198661">
    <property type="component" value="Unassembled WGS sequence"/>
</dbReference>
<dbReference type="EMBL" id="FOOK01000008">
    <property type="protein sequence ID" value="SFF91577.1"/>
    <property type="molecule type" value="Genomic_DNA"/>
</dbReference>
<evidence type="ECO:0000313" key="3">
    <source>
        <dbReference type="Proteomes" id="UP000198661"/>
    </source>
</evidence>
<protein>
    <submittedName>
        <fullName evidence="2">Spore coat protein, CotS family</fullName>
    </submittedName>
</protein>
<dbReference type="Gene3D" id="3.90.1200.10">
    <property type="match status" value="1"/>
</dbReference>
<dbReference type="PANTHER" id="PTHR39179">
    <property type="entry name" value="SPORE COAT PROTEIN I"/>
    <property type="match status" value="1"/>
</dbReference>
<evidence type="ECO:0000259" key="1">
    <source>
        <dbReference type="Pfam" id="PF01636"/>
    </source>
</evidence>
<dbReference type="InterPro" id="IPR047175">
    <property type="entry name" value="CotS-like"/>
</dbReference>
<dbReference type="SUPFAM" id="SSF56112">
    <property type="entry name" value="Protein kinase-like (PK-like)"/>
    <property type="match status" value="1"/>
</dbReference>
<keyword evidence="2" id="KW-0946">Virion</keyword>
<accession>A0A1I2MQ22</accession>
<dbReference type="STRING" id="201973.SAMN04488025_108108"/>
<dbReference type="AlphaFoldDB" id="A0A1I2MQ22"/>